<feature type="binding site" evidence="5">
    <location>
        <position position="135"/>
    </location>
    <ligand>
        <name>substrate</name>
    </ligand>
</feature>
<comment type="similarity">
    <text evidence="1">Belongs to the aldo/keto reductase family.</text>
</comment>
<dbReference type="InParanoid" id="A0A1Y2DYE5"/>
<dbReference type="OrthoDB" id="416253at2759"/>
<dbReference type="PROSITE" id="PS00062">
    <property type="entry name" value="ALDOKETO_REDUCTASE_2"/>
    <property type="match status" value="1"/>
</dbReference>
<dbReference type="GeneID" id="63772192"/>
<evidence type="ECO:0000256" key="6">
    <source>
        <dbReference type="PIRSR" id="PIRSR000097-3"/>
    </source>
</evidence>
<feature type="site" description="Lowers pKa of active site Tyr" evidence="6">
    <location>
        <position position="104"/>
    </location>
</feature>
<proteinExistence type="inferred from homology"/>
<dbReference type="EMBL" id="MCFJ01000007">
    <property type="protein sequence ID" value="ORY64328.1"/>
    <property type="molecule type" value="Genomic_DNA"/>
</dbReference>
<dbReference type="InterPro" id="IPR018170">
    <property type="entry name" value="Aldo/ket_reductase_CS"/>
</dbReference>
<dbReference type="InterPro" id="IPR023210">
    <property type="entry name" value="NADP_OxRdtase_dom"/>
</dbReference>
<evidence type="ECO:0000313" key="9">
    <source>
        <dbReference type="Proteomes" id="UP000193689"/>
    </source>
</evidence>
<dbReference type="InterPro" id="IPR020471">
    <property type="entry name" value="AKR"/>
</dbReference>
<dbReference type="InterPro" id="IPR036812">
    <property type="entry name" value="NAD(P)_OxRdtase_dom_sf"/>
</dbReference>
<accession>A0A1Y2DYE5</accession>
<dbReference type="STRING" id="1141098.A0A1Y2DYE5"/>
<dbReference type="PIRSF" id="PIRSF000097">
    <property type="entry name" value="AKR"/>
    <property type="match status" value="1"/>
</dbReference>
<organism evidence="8 9">
    <name type="scientific">Pseudomassariella vexata</name>
    <dbReference type="NCBI Taxonomy" id="1141098"/>
    <lineage>
        <taxon>Eukaryota</taxon>
        <taxon>Fungi</taxon>
        <taxon>Dikarya</taxon>
        <taxon>Ascomycota</taxon>
        <taxon>Pezizomycotina</taxon>
        <taxon>Sordariomycetes</taxon>
        <taxon>Xylariomycetidae</taxon>
        <taxon>Amphisphaeriales</taxon>
        <taxon>Pseudomassariaceae</taxon>
        <taxon>Pseudomassariella</taxon>
    </lineage>
</organism>
<keyword evidence="2" id="KW-0521">NADP</keyword>
<evidence type="ECO:0000259" key="7">
    <source>
        <dbReference type="Pfam" id="PF00248"/>
    </source>
</evidence>
<keyword evidence="3" id="KW-0560">Oxidoreductase</keyword>
<dbReference type="FunFam" id="3.20.20.100:FF:000002">
    <property type="entry name" value="2,5-diketo-D-gluconic acid reductase A"/>
    <property type="match status" value="1"/>
</dbReference>
<gene>
    <name evidence="8" type="ORF">BCR38DRAFT_342919</name>
</gene>
<feature type="active site" description="Proton donor" evidence="4">
    <location>
        <position position="79"/>
    </location>
</feature>
<evidence type="ECO:0000313" key="8">
    <source>
        <dbReference type="EMBL" id="ORY64328.1"/>
    </source>
</evidence>
<feature type="domain" description="NADP-dependent oxidoreductase" evidence="7">
    <location>
        <begin position="40"/>
        <end position="293"/>
    </location>
</feature>
<evidence type="ECO:0000256" key="1">
    <source>
        <dbReference type="ARBA" id="ARBA00007905"/>
    </source>
</evidence>
<dbReference type="PRINTS" id="PR00069">
    <property type="entry name" value="ALDKETRDTASE"/>
</dbReference>
<reference evidence="8 9" key="1">
    <citation type="submission" date="2016-07" db="EMBL/GenBank/DDBJ databases">
        <title>Pervasive Adenine N6-methylation of Active Genes in Fungi.</title>
        <authorList>
            <consortium name="DOE Joint Genome Institute"/>
            <person name="Mondo S.J."/>
            <person name="Dannebaum R.O."/>
            <person name="Kuo R.C."/>
            <person name="Labutti K."/>
            <person name="Haridas S."/>
            <person name="Kuo A."/>
            <person name="Salamov A."/>
            <person name="Ahrendt S.R."/>
            <person name="Lipzen A."/>
            <person name="Sullivan W."/>
            <person name="Andreopoulos W.B."/>
            <person name="Clum A."/>
            <person name="Lindquist E."/>
            <person name="Daum C."/>
            <person name="Ramamoorthy G.K."/>
            <person name="Gryganskyi A."/>
            <person name="Culley D."/>
            <person name="Magnuson J.K."/>
            <person name="James T.Y."/>
            <person name="O'Malley M.A."/>
            <person name="Stajich J.E."/>
            <person name="Spatafora J.W."/>
            <person name="Visel A."/>
            <person name="Grigoriev I.V."/>
        </authorList>
    </citation>
    <scope>NUCLEOTIDE SEQUENCE [LARGE SCALE GENOMIC DNA]</scope>
    <source>
        <strain evidence="8 9">CBS 129021</strain>
    </source>
</reference>
<protein>
    <submittedName>
        <fullName evidence="8">Aldo/keto reductase</fullName>
    </submittedName>
</protein>
<dbReference type="InterPro" id="IPR044494">
    <property type="entry name" value="AKR3C2/3"/>
</dbReference>
<dbReference type="GO" id="GO:0016616">
    <property type="term" value="F:oxidoreductase activity, acting on the CH-OH group of donors, NAD or NADP as acceptor"/>
    <property type="evidence" value="ECO:0007669"/>
    <property type="project" value="UniProtKB-ARBA"/>
</dbReference>
<dbReference type="SUPFAM" id="SSF51430">
    <property type="entry name" value="NAD(P)-linked oxidoreductase"/>
    <property type="match status" value="1"/>
</dbReference>
<dbReference type="GO" id="GO:0016652">
    <property type="term" value="F:oxidoreductase activity, acting on NAD(P)H as acceptor"/>
    <property type="evidence" value="ECO:0007669"/>
    <property type="project" value="InterPro"/>
</dbReference>
<dbReference type="Gene3D" id="3.20.20.100">
    <property type="entry name" value="NADP-dependent oxidoreductase domain"/>
    <property type="match status" value="1"/>
</dbReference>
<dbReference type="FunCoup" id="A0A1Y2DYE5">
    <property type="interactions" value="187"/>
</dbReference>
<dbReference type="Pfam" id="PF00248">
    <property type="entry name" value="Aldo_ket_red"/>
    <property type="match status" value="1"/>
</dbReference>
<dbReference type="Proteomes" id="UP000193689">
    <property type="component" value="Unassembled WGS sequence"/>
</dbReference>
<evidence type="ECO:0000256" key="5">
    <source>
        <dbReference type="PIRSR" id="PIRSR000097-2"/>
    </source>
</evidence>
<dbReference type="PANTHER" id="PTHR43827:SF3">
    <property type="entry name" value="NADP-DEPENDENT OXIDOREDUCTASE DOMAIN-CONTAINING PROTEIN"/>
    <property type="match status" value="1"/>
</dbReference>
<dbReference type="PANTHER" id="PTHR43827">
    <property type="entry name" value="2,5-DIKETO-D-GLUCONIC ACID REDUCTASE"/>
    <property type="match status" value="1"/>
</dbReference>
<dbReference type="AlphaFoldDB" id="A0A1Y2DYE5"/>
<evidence type="ECO:0000256" key="3">
    <source>
        <dbReference type="ARBA" id="ARBA00023002"/>
    </source>
</evidence>
<dbReference type="CDD" id="cd19120">
    <property type="entry name" value="AKR_AKR3C2-3"/>
    <property type="match status" value="1"/>
</dbReference>
<evidence type="ECO:0000256" key="4">
    <source>
        <dbReference type="PIRSR" id="PIRSR000097-1"/>
    </source>
</evidence>
<dbReference type="RefSeq" id="XP_040715742.1">
    <property type="nucleotide sequence ID" value="XM_040855980.1"/>
</dbReference>
<evidence type="ECO:0000256" key="2">
    <source>
        <dbReference type="ARBA" id="ARBA00022857"/>
    </source>
</evidence>
<name>A0A1Y2DYE5_9PEZI</name>
<keyword evidence="9" id="KW-1185">Reference proteome</keyword>
<sequence length="313" mass="34663">MHSITAAFKPDSSGTAPKQMPYIPHLKLSDGTEIPMLAYGLGTARSKAKGKADLDDEIVKLATMAINNGYFHLDGAESYGNEAELGTAIKTAGVPREKLYVTTKLWDAKKQDVQTAFDTSLAKLGLDYVDLYLVHSPFVVDTAEELQEVWAKMEAIKESGKAKSIGVSNFLQEHLDTIRQTAKIQPVINQIEFHPYLQHGDLLEYHRKHNIAVSAYGPLTAVTKASPGPLDGMYKALASKYGVTEADIALRWCIDQGVVTITTSGSEQRLQGYMKKLPDFKLTPKEIEQISELGTEKHFRGFWSNKFAADDRR</sequence>
<comment type="caution">
    <text evidence="8">The sequence shown here is derived from an EMBL/GenBank/DDBJ whole genome shotgun (WGS) entry which is preliminary data.</text>
</comment>